<dbReference type="SUPFAM" id="SSF88713">
    <property type="entry name" value="Glycoside hydrolase/deacetylase"/>
    <property type="match status" value="1"/>
</dbReference>
<dbReference type="PROSITE" id="PS51257">
    <property type="entry name" value="PROKAR_LIPOPROTEIN"/>
    <property type="match status" value="1"/>
</dbReference>
<dbReference type="PANTHER" id="PTHR10587">
    <property type="entry name" value="GLYCOSYL TRANSFERASE-RELATED"/>
    <property type="match status" value="1"/>
</dbReference>
<dbReference type="RefSeq" id="WP_085018356.1">
    <property type="nucleotide sequence ID" value="NZ_BMHD01000001.1"/>
</dbReference>
<organism evidence="3 4">
    <name type="scientific">Cnuibacter physcomitrellae</name>
    <dbReference type="NCBI Taxonomy" id="1619308"/>
    <lineage>
        <taxon>Bacteria</taxon>
        <taxon>Bacillati</taxon>
        <taxon>Actinomycetota</taxon>
        <taxon>Actinomycetes</taxon>
        <taxon>Micrococcales</taxon>
        <taxon>Microbacteriaceae</taxon>
        <taxon>Cnuibacter</taxon>
    </lineage>
</organism>
<reference evidence="3 4" key="1">
    <citation type="submission" date="2017-04" db="EMBL/GenBank/DDBJ databases">
        <authorList>
            <person name="Afonso C.L."/>
            <person name="Miller P.J."/>
            <person name="Scott M.A."/>
            <person name="Spackman E."/>
            <person name="Goraichik I."/>
            <person name="Dimitrov K.M."/>
            <person name="Suarez D.L."/>
            <person name="Swayne D.E."/>
        </authorList>
    </citation>
    <scope>NUCLEOTIDE SEQUENCE [LARGE SCALE GENOMIC DNA]</scope>
    <source>
        <strain evidence="4">XA(T)</strain>
    </source>
</reference>
<dbReference type="PROSITE" id="PS51677">
    <property type="entry name" value="NODB"/>
    <property type="match status" value="1"/>
</dbReference>
<dbReference type="AlphaFoldDB" id="A0A1X9LJ55"/>
<dbReference type="GO" id="GO:0046872">
    <property type="term" value="F:metal ion binding"/>
    <property type="evidence" value="ECO:0007669"/>
    <property type="project" value="UniProtKB-KW"/>
</dbReference>
<dbReference type="GO" id="GO:0016020">
    <property type="term" value="C:membrane"/>
    <property type="evidence" value="ECO:0007669"/>
    <property type="project" value="TreeGrafter"/>
</dbReference>
<sequence>MSARRRRTRAGITALIAAAAALTLAACGSVETTPGWAPRPAAAAAVALSDTLATAADAVASGLDVRLLYNADPASGVAARWAEIPGDSPLTAELRGRVSAAIAAQAAATGVPYRPAADAPALSPEARGCVQGSTTRPAAELLADPAFTPPGGGPTVTVACEVLAASGPLLVESLRILTATGGQVASDVTTTYYAETSGGFLITSDQLITDDGRRALLTDIVESLKVAAGAIEPRMKTDPAGFTPEQLAAWFSRAAFTADGSLVVTVPDGLTLPELDDLASVPRPSPLVVTVPAADATAMLTPEGAQVQAALASAAPLVLPPAPFRGQEQVDCSFFACMALTFDDGPGPYTAQVLDDLDARRAAATFFLQGVNVGRYPEAVTRMDDEGHQVGNHTWNHPDLTKLTDPEIKDQLDRTSSAIRSTVGHAPTTFRPPYGAYDDRVLAQTSLPAILWSIDTNDWQLPDDATLLDQAVTAARPGSIVLCHDVHENTARMVPPIVDGLQGRGFTLVTVQQLLGGTPAAHTTTTRG</sequence>
<dbReference type="STRING" id="1619308.B5808_03160"/>
<gene>
    <name evidence="3" type="ORF">B5808_03160</name>
</gene>
<dbReference type="Gene3D" id="3.20.20.370">
    <property type="entry name" value="Glycoside hydrolase/deacetylase"/>
    <property type="match status" value="1"/>
</dbReference>
<dbReference type="InterPro" id="IPR011330">
    <property type="entry name" value="Glyco_hydro/deAcase_b/a-brl"/>
</dbReference>
<protein>
    <submittedName>
        <fullName evidence="3">Uncharacterized protein</fullName>
    </submittedName>
</protein>
<keyword evidence="4" id="KW-1185">Reference proteome</keyword>
<keyword evidence="2" id="KW-0378">Hydrolase</keyword>
<dbReference type="EMBL" id="CP020715">
    <property type="protein sequence ID" value="ARJ04338.1"/>
    <property type="molecule type" value="Genomic_DNA"/>
</dbReference>
<evidence type="ECO:0000256" key="2">
    <source>
        <dbReference type="ARBA" id="ARBA00022801"/>
    </source>
</evidence>
<dbReference type="Pfam" id="PF01522">
    <property type="entry name" value="Polysacc_deac_1"/>
    <property type="match status" value="1"/>
</dbReference>
<keyword evidence="1" id="KW-0479">Metal-binding</keyword>
<dbReference type="InterPro" id="IPR002509">
    <property type="entry name" value="NODB_dom"/>
</dbReference>
<dbReference type="InterPro" id="IPR050248">
    <property type="entry name" value="Polysacc_deacetylase_ArnD"/>
</dbReference>
<dbReference type="GO" id="GO:0005975">
    <property type="term" value="P:carbohydrate metabolic process"/>
    <property type="evidence" value="ECO:0007669"/>
    <property type="project" value="InterPro"/>
</dbReference>
<accession>A0A1X9LJ55</accession>
<proteinExistence type="predicted"/>
<name>A0A1X9LJ55_9MICO</name>
<dbReference type="PANTHER" id="PTHR10587:SF133">
    <property type="entry name" value="CHITIN DEACETYLASE 1-RELATED"/>
    <property type="match status" value="1"/>
</dbReference>
<dbReference type="KEGG" id="cphy:B5808_03160"/>
<dbReference type="Proteomes" id="UP000192775">
    <property type="component" value="Chromosome"/>
</dbReference>
<evidence type="ECO:0000256" key="1">
    <source>
        <dbReference type="ARBA" id="ARBA00022723"/>
    </source>
</evidence>
<evidence type="ECO:0000313" key="3">
    <source>
        <dbReference type="EMBL" id="ARJ04338.1"/>
    </source>
</evidence>
<dbReference type="GO" id="GO:0016810">
    <property type="term" value="F:hydrolase activity, acting on carbon-nitrogen (but not peptide) bonds"/>
    <property type="evidence" value="ECO:0007669"/>
    <property type="project" value="InterPro"/>
</dbReference>
<evidence type="ECO:0000313" key="4">
    <source>
        <dbReference type="Proteomes" id="UP000192775"/>
    </source>
</evidence>